<dbReference type="InterPro" id="IPR036890">
    <property type="entry name" value="HATPase_C_sf"/>
</dbReference>
<organism evidence="3 4">
    <name type="scientific">Sphaerisporangium album</name>
    <dbReference type="NCBI Taxonomy" id="509200"/>
    <lineage>
        <taxon>Bacteria</taxon>
        <taxon>Bacillati</taxon>
        <taxon>Actinomycetota</taxon>
        <taxon>Actinomycetes</taxon>
        <taxon>Streptosporangiales</taxon>
        <taxon>Streptosporangiaceae</taxon>
        <taxon>Sphaerisporangium</taxon>
    </lineage>
</organism>
<keyword evidence="4" id="KW-1185">Reference proteome</keyword>
<evidence type="ECO:0000313" key="4">
    <source>
        <dbReference type="Proteomes" id="UP000253094"/>
    </source>
</evidence>
<dbReference type="OrthoDB" id="4284922at2"/>
<gene>
    <name evidence="3" type="ORF">DQ384_19860</name>
</gene>
<dbReference type="Proteomes" id="UP000253094">
    <property type="component" value="Unassembled WGS sequence"/>
</dbReference>
<dbReference type="GO" id="GO:0004674">
    <property type="term" value="F:protein serine/threonine kinase activity"/>
    <property type="evidence" value="ECO:0007669"/>
    <property type="project" value="UniProtKB-KW"/>
</dbReference>
<keyword evidence="1" id="KW-0808">Transferase</keyword>
<reference evidence="3 4" key="1">
    <citation type="submission" date="2018-06" db="EMBL/GenBank/DDBJ databases">
        <title>Sphaerisporangium craniellae sp. nov., isolated from a marine sponge in the South China Sea.</title>
        <authorList>
            <person name="Li L."/>
        </authorList>
    </citation>
    <scope>NUCLEOTIDE SEQUENCE [LARGE SCALE GENOMIC DNA]</scope>
    <source>
        <strain evidence="3 4">CCTCC AA 208026</strain>
    </source>
</reference>
<keyword evidence="1" id="KW-0418">Kinase</keyword>
<dbReference type="InterPro" id="IPR050267">
    <property type="entry name" value="Anti-sigma-factor_SerPK"/>
</dbReference>
<keyword evidence="1" id="KW-0723">Serine/threonine-protein kinase</keyword>
<evidence type="ECO:0000259" key="2">
    <source>
        <dbReference type="Pfam" id="PF13581"/>
    </source>
</evidence>
<accession>A0A367FJ21</accession>
<feature type="domain" description="Histidine kinase/HSP90-like ATPase" evidence="2">
    <location>
        <begin position="23"/>
        <end position="139"/>
    </location>
</feature>
<dbReference type="GO" id="GO:0005524">
    <property type="term" value="F:ATP binding"/>
    <property type="evidence" value="ECO:0007669"/>
    <property type="project" value="UniProtKB-KW"/>
</dbReference>
<dbReference type="EMBL" id="QOIL01000010">
    <property type="protein sequence ID" value="RCG29822.1"/>
    <property type="molecule type" value="Genomic_DNA"/>
</dbReference>
<dbReference type="PANTHER" id="PTHR35526">
    <property type="entry name" value="ANTI-SIGMA-F FACTOR RSBW-RELATED"/>
    <property type="match status" value="1"/>
</dbReference>
<dbReference type="Pfam" id="PF13581">
    <property type="entry name" value="HATPase_c_2"/>
    <property type="match status" value="1"/>
</dbReference>
<evidence type="ECO:0000313" key="3">
    <source>
        <dbReference type="EMBL" id="RCG29822.1"/>
    </source>
</evidence>
<keyword evidence="3" id="KW-0067">ATP-binding</keyword>
<keyword evidence="3" id="KW-0547">Nucleotide-binding</keyword>
<comment type="caution">
    <text evidence="3">The sequence shown here is derived from an EMBL/GenBank/DDBJ whole genome shotgun (WGS) entry which is preliminary data.</text>
</comment>
<dbReference type="SUPFAM" id="SSF55874">
    <property type="entry name" value="ATPase domain of HSP90 chaperone/DNA topoisomerase II/histidine kinase"/>
    <property type="match status" value="1"/>
</dbReference>
<name>A0A367FJ21_9ACTN</name>
<evidence type="ECO:0000256" key="1">
    <source>
        <dbReference type="ARBA" id="ARBA00022527"/>
    </source>
</evidence>
<protein>
    <submittedName>
        <fullName evidence="3">ATP-binding protein</fullName>
    </submittedName>
</protein>
<sequence>MTARPEVGSVRTARLLGRAELPGSAASVGLARMFVREVLRTGGCPETDDAVLMVSELVTNALQHSCSGHRPDGRLVVMLTHHGDAIQVDVVDEGSIERPRVQRAVDEDAEGGRGLWLVCELAASWGWRKDTDGHVVWFQIPTSSTLTA</sequence>
<dbReference type="PANTHER" id="PTHR35526:SF3">
    <property type="entry name" value="ANTI-SIGMA-F FACTOR RSBW"/>
    <property type="match status" value="1"/>
</dbReference>
<dbReference type="InterPro" id="IPR003594">
    <property type="entry name" value="HATPase_dom"/>
</dbReference>
<proteinExistence type="predicted"/>
<dbReference type="AlphaFoldDB" id="A0A367FJ21"/>
<dbReference type="Gene3D" id="3.30.565.10">
    <property type="entry name" value="Histidine kinase-like ATPase, C-terminal domain"/>
    <property type="match status" value="1"/>
</dbReference>
<dbReference type="CDD" id="cd16936">
    <property type="entry name" value="HATPase_RsbW-like"/>
    <property type="match status" value="1"/>
</dbReference>